<evidence type="ECO:0000256" key="2">
    <source>
        <dbReference type="ARBA" id="ARBA00024867"/>
    </source>
</evidence>
<comment type="function">
    <text evidence="2">May play the central regulatory role in sporulation. It may be an element of the effector pathway responsible for the activation of sporulation genes in response to nutritional stress. Spo0A may act in concert with spo0H (a sigma factor) to control the expression of some genes that are critical to the sporulation process.</text>
</comment>
<feature type="modified residue" description="4-aspartylphosphate" evidence="3">
    <location>
        <position position="85"/>
    </location>
</feature>
<dbReference type="InterPro" id="IPR046947">
    <property type="entry name" value="LytR-like"/>
</dbReference>
<organism evidence="6 7">
    <name type="scientific">[Eubacterium] siraeum</name>
    <dbReference type="NCBI Taxonomy" id="39492"/>
    <lineage>
        <taxon>Bacteria</taxon>
        <taxon>Bacillati</taxon>
        <taxon>Bacillota</taxon>
        <taxon>Clostridia</taxon>
        <taxon>Eubacteriales</taxon>
        <taxon>Oscillospiraceae</taxon>
        <taxon>Oscillospiraceae incertae sedis</taxon>
    </lineage>
</organism>
<dbReference type="Gene3D" id="2.40.50.1020">
    <property type="entry name" value="LytTr DNA-binding domain"/>
    <property type="match status" value="1"/>
</dbReference>
<evidence type="ECO:0000313" key="7">
    <source>
        <dbReference type="Proteomes" id="UP001210809"/>
    </source>
</evidence>
<evidence type="ECO:0000256" key="1">
    <source>
        <dbReference type="ARBA" id="ARBA00018672"/>
    </source>
</evidence>
<dbReference type="AlphaFoldDB" id="A0AAW6D0S7"/>
<dbReference type="Pfam" id="PF04397">
    <property type="entry name" value="LytTR"/>
    <property type="match status" value="1"/>
</dbReference>
<dbReference type="SMART" id="SM00448">
    <property type="entry name" value="REC"/>
    <property type="match status" value="1"/>
</dbReference>
<proteinExistence type="predicted"/>
<dbReference type="PANTHER" id="PTHR37299:SF1">
    <property type="entry name" value="STAGE 0 SPORULATION PROTEIN A HOMOLOG"/>
    <property type="match status" value="1"/>
</dbReference>
<dbReference type="PROSITE" id="PS50110">
    <property type="entry name" value="RESPONSE_REGULATORY"/>
    <property type="match status" value="1"/>
</dbReference>
<feature type="domain" description="HTH LytTR-type" evidence="5">
    <location>
        <begin position="157"/>
        <end position="256"/>
    </location>
</feature>
<accession>A0AAW6D0S7</accession>
<dbReference type="PANTHER" id="PTHR37299">
    <property type="entry name" value="TRANSCRIPTIONAL REGULATOR-RELATED"/>
    <property type="match status" value="1"/>
</dbReference>
<keyword evidence="3" id="KW-0597">Phosphoprotein</keyword>
<gene>
    <name evidence="6" type="ORF">PNE09_07970</name>
</gene>
<evidence type="ECO:0000259" key="4">
    <source>
        <dbReference type="PROSITE" id="PS50110"/>
    </source>
</evidence>
<dbReference type="GO" id="GO:0000156">
    <property type="term" value="F:phosphorelay response regulator activity"/>
    <property type="evidence" value="ECO:0007669"/>
    <property type="project" value="InterPro"/>
</dbReference>
<name>A0AAW6D0S7_9FIRM</name>
<dbReference type="InterPro" id="IPR007492">
    <property type="entry name" value="LytTR_DNA-bd_dom"/>
</dbReference>
<evidence type="ECO:0000313" key="6">
    <source>
        <dbReference type="EMBL" id="MDB8004004.1"/>
    </source>
</evidence>
<comment type="caution">
    <text evidence="6">The sequence shown here is derived from an EMBL/GenBank/DDBJ whole genome shotgun (WGS) entry which is preliminary data.</text>
</comment>
<evidence type="ECO:0000256" key="3">
    <source>
        <dbReference type="PROSITE-ProRule" id="PRU00169"/>
    </source>
</evidence>
<dbReference type="InterPro" id="IPR011006">
    <property type="entry name" value="CheY-like_superfamily"/>
</dbReference>
<feature type="domain" description="Response regulatory" evidence="4">
    <location>
        <begin position="28"/>
        <end position="148"/>
    </location>
</feature>
<reference evidence="6" key="1">
    <citation type="submission" date="2023-01" db="EMBL/GenBank/DDBJ databases">
        <title>Human gut microbiome strain richness.</title>
        <authorList>
            <person name="Chen-Liaw A."/>
        </authorList>
    </citation>
    <scope>NUCLEOTIDE SEQUENCE</scope>
    <source>
        <strain evidence="6">1001283st1_G1_1001283B150217_161031</strain>
    </source>
</reference>
<dbReference type="GO" id="GO:0003677">
    <property type="term" value="F:DNA binding"/>
    <property type="evidence" value="ECO:0007669"/>
    <property type="project" value="InterPro"/>
</dbReference>
<evidence type="ECO:0000259" key="5">
    <source>
        <dbReference type="PROSITE" id="PS50930"/>
    </source>
</evidence>
<dbReference type="Proteomes" id="UP001210809">
    <property type="component" value="Unassembled WGS sequence"/>
</dbReference>
<sequence length="260" mass="29483">MSADADLICGIITYNNSEFAGEKMDAYRIAICDDDDIIRENLCSLCSDILTDDSVEYELEPFCSAQELEKRLNSENCPFDLLILDIQMDGMTGMELARSLREKGNRVSIIFVTACEDYLSEGYGVQPIHFLLKPVRREALASAIHTDLKLNYIPKTVVVHIGNKLVHLSFSDIRYVESYNHSIVIHQSTGNSTYYFSLSDFEKQLPAGQFARCHNSYLVNLNEVREIGRTELSLQSGETLPVGRAYYKAFQSAFVRYINQ</sequence>
<dbReference type="Pfam" id="PF00072">
    <property type="entry name" value="Response_reg"/>
    <property type="match status" value="1"/>
</dbReference>
<dbReference type="SMART" id="SM00850">
    <property type="entry name" value="LytTR"/>
    <property type="match status" value="1"/>
</dbReference>
<dbReference type="Gene3D" id="3.40.50.2300">
    <property type="match status" value="1"/>
</dbReference>
<protein>
    <recommendedName>
        <fullName evidence="1">Stage 0 sporulation protein A homolog</fullName>
    </recommendedName>
</protein>
<dbReference type="SUPFAM" id="SSF52172">
    <property type="entry name" value="CheY-like"/>
    <property type="match status" value="1"/>
</dbReference>
<dbReference type="EMBL" id="JAQLXW010000009">
    <property type="protein sequence ID" value="MDB8004004.1"/>
    <property type="molecule type" value="Genomic_DNA"/>
</dbReference>
<dbReference type="PROSITE" id="PS50930">
    <property type="entry name" value="HTH_LYTTR"/>
    <property type="match status" value="1"/>
</dbReference>
<dbReference type="InterPro" id="IPR001789">
    <property type="entry name" value="Sig_transdc_resp-reg_receiver"/>
</dbReference>